<comment type="caution">
    <text evidence="1">The sequence shown here is derived from an EMBL/GenBank/DDBJ whole genome shotgun (WGS) entry which is preliminary data.</text>
</comment>
<keyword evidence="2" id="KW-1185">Reference proteome</keyword>
<protein>
    <submittedName>
        <fullName evidence="1">Uncharacterized protein</fullName>
    </submittedName>
</protein>
<evidence type="ECO:0000313" key="1">
    <source>
        <dbReference type="EMBL" id="MBI9115592.1"/>
    </source>
</evidence>
<proteinExistence type="predicted"/>
<dbReference type="AlphaFoldDB" id="A0A934I9K9"/>
<organism evidence="1 2">
    <name type="scientific">Sanguibacter suaedae</name>
    <dbReference type="NCBI Taxonomy" id="2795737"/>
    <lineage>
        <taxon>Bacteria</taxon>
        <taxon>Bacillati</taxon>
        <taxon>Actinomycetota</taxon>
        <taxon>Actinomycetes</taxon>
        <taxon>Micrococcales</taxon>
        <taxon>Sanguibacteraceae</taxon>
        <taxon>Sanguibacter</taxon>
    </lineage>
</organism>
<evidence type="ECO:0000313" key="2">
    <source>
        <dbReference type="Proteomes" id="UP000602087"/>
    </source>
</evidence>
<sequence length="109" mass="12066">MSPTEAVPGATLVVRRPGSHVRDWMRRYGVTVDGESVGKLRRGGELVVPLAPGLHRVEARIDWTGSPPVDVTLRSGESAVFSVEPVGSVFRSFDQLIGRRRYLRLRRTA</sequence>
<name>A0A934I9K9_9MICO</name>
<gene>
    <name evidence="1" type="ORF">JAV76_11265</name>
</gene>
<dbReference type="RefSeq" id="WP_198734160.1">
    <property type="nucleotide sequence ID" value="NZ_JAEINH010000009.1"/>
</dbReference>
<accession>A0A934I9K9</accession>
<reference evidence="1" key="1">
    <citation type="submission" date="2020-12" db="EMBL/GenBank/DDBJ databases">
        <title>Sanguibacter suaedae sp. nov., isolated from Suaeda aralocaspica.</title>
        <authorList>
            <person name="Ma Q."/>
        </authorList>
    </citation>
    <scope>NUCLEOTIDE SEQUENCE</scope>
    <source>
        <strain evidence="1">YZGR15</strain>
    </source>
</reference>
<dbReference type="EMBL" id="JAEINH010000009">
    <property type="protein sequence ID" value="MBI9115592.1"/>
    <property type="molecule type" value="Genomic_DNA"/>
</dbReference>
<dbReference type="Proteomes" id="UP000602087">
    <property type="component" value="Unassembled WGS sequence"/>
</dbReference>